<evidence type="ECO:0000259" key="10">
    <source>
        <dbReference type="Pfam" id="PF05189"/>
    </source>
</evidence>
<dbReference type="EC" id="6.5.1.4" evidence="2"/>
<evidence type="ECO:0000256" key="5">
    <source>
        <dbReference type="ARBA" id="ARBA00022741"/>
    </source>
</evidence>
<dbReference type="EMBL" id="VXIV02000404">
    <property type="protein sequence ID" value="KAF6038511.1"/>
    <property type="molecule type" value="Genomic_DNA"/>
</dbReference>
<feature type="domain" description="RNA 3'-terminal phosphate cyclase" evidence="9">
    <location>
        <begin position="1"/>
        <end position="192"/>
    </location>
</feature>
<keyword evidence="5" id="KW-0547">Nucleotide-binding</keyword>
<evidence type="ECO:0000259" key="9">
    <source>
        <dbReference type="Pfam" id="PF01137"/>
    </source>
</evidence>
<evidence type="ECO:0000256" key="7">
    <source>
        <dbReference type="ARBA" id="ARBA00032543"/>
    </source>
</evidence>
<dbReference type="InterPro" id="IPR013792">
    <property type="entry name" value="RNA3'P_cycl/enolpyr_Trfase_a/b"/>
</dbReference>
<comment type="function">
    <text evidence="8">Catalyzes the conversion of 3'-phosphate to a 2',3'-cyclic phosphodiester at the end of RNA. The mechanism of action of the enzyme occurs in 3 steps: (A) adenylation of the enzyme by ATP; (B) transfer of adenylate to an RNA-N3'P to produce RNA-N3'PP5'A; (C) and attack of the adjacent 2'-hydroxyl on the 3'-phosphorus in the diester linkage to produce the cyclic end product. Likely functions in some aspects of cellular RNA processing. Function plays an important role in regulating axon regeneration by inhibiting central nervous system (CNS) axon regeneration following optic nerve injury.</text>
</comment>
<dbReference type="FunFam" id="3.30.360.20:FF:000002">
    <property type="entry name" value="RNA terminal phosphate cyclase-like 1"/>
    <property type="match status" value="1"/>
</dbReference>
<dbReference type="Pfam" id="PF05189">
    <property type="entry name" value="RTC_insert"/>
    <property type="match status" value="1"/>
</dbReference>
<dbReference type="AlphaFoldDB" id="A0A7J7KKI1"/>
<dbReference type="PANTHER" id="PTHR11096:SF0">
    <property type="entry name" value="RNA 3'-TERMINAL PHOSPHATE CYCLASE"/>
    <property type="match status" value="1"/>
</dbReference>
<gene>
    <name evidence="11" type="ORF">EB796_003180</name>
</gene>
<dbReference type="GO" id="GO:0006396">
    <property type="term" value="P:RNA processing"/>
    <property type="evidence" value="ECO:0007669"/>
    <property type="project" value="InterPro"/>
</dbReference>
<evidence type="ECO:0000256" key="2">
    <source>
        <dbReference type="ARBA" id="ARBA00012725"/>
    </source>
</evidence>
<name>A0A7J7KKI1_BUGNE</name>
<dbReference type="GO" id="GO:0003963">
    <property type="term" value="F:RNA-3'-phosphate cyclase activity"/>
    <property type="evidence" value="ECO:0007669"/>
    <property type="project" value="UniProtKB-EC"/>
</dbReference>
<dbReference type="GO" id="GO:0005634">
    <property type="term" value="C:nucleus"/>
    <property type="evidence" value="ECO:0007669"/>
    <property type="project" value="TreeGrafter"/>
</dbReference>
<evidence type="ECO:0000313" key="12">
    <source>
        <dbReference type="Proteomes" id="UP000593567"/>
    </source>
</evidence>
<dbReference type="Proteomes" id="UP000593567">
    <property type="component" value="Unassembled WGS sequence"/>
</dbReference>
<evidence type="ECO:0000256" key="4">
    <source>
        <dbReference type="ARBA" id="ARBA00022598"/>
    </source>
</evidence>
<dbReference type="InterPro" id="IPR036553">
    <property type="entry name" value="RPTC_insert"/>
</dbReference>
<dbReference type="OrthoDB" id="25029at2759"/>
<comment type="caution">
    <text evidence="11">The sequence shown here is derived from an EMBL/GenBank/DDBJ whole genome shotgun (WGS) entry which is preliminary data.</text>
</comment>
<dbReference type="InterPro" id="IPR013791">
    <property type="entry name" value="RNA3'-term_phos_cycl_insert"/>
</dbReference>
<protein>
    <recommendedName>
        <fullName evidence="3">RNA 3'-terminal phosphate cyclase</fullName>
        <ecNumber evidence="2">6.5.1.4</ecNumber>
    </recommendedName>
    <alternativeName>
        <fullName evidence="7">RNA terminal phosphate cyclase domain-containing protein 1</fullName>
    </alternativeName>
</protein>
<evidence type="ECO:0000313" key="11">
    <source>
        <dbReference type="EMBL" id="KAF6038511.1"/>
    </source>
</evidence>
<feature type="domain" description="RNA 3'-terminal phosphate cyclase insert" evidence="10">
    <location>
        <begin position="39"/>
        <end position="140"/>
    </location>
</feature>
<accession>A0A7J7KKI1</accession>
<comment type="similarity">
    <text evidence="1">Belongs to the RNA 3'-terminal cyclase family. Type 1 subfamily.</text>
</comment>
<dbReference type="InterPro" id="IPR023797">
    <property type="entry name" value="RNA3'_phos_cyclase_dom"/>
</dbReference>
<organism evidence="11 12">
    <name type="scientific">Bugula neritina</name>
    <name type="common">Brown bryozoan</name>
    <name type="synonym">Sertularia neritina</name>
    <dbReference type="NCBI Taxonomy" id="10212"/>
    <lineage>
        <taxon>Eukaryota</taxon>
        <taxon>Metazoa</taxon>
        <taxon>Spiralia</taxon>
        <taxon>Lophotrochozoa</taxon>
        <taxon>Bryozoa</taxon>
        <taxon>Gymnolaemata</taxon>
        <taxon>Cheilostomatida</taxon>
        <taxon>Flustrina</taxon>
        <taxon>Buguloidea</taxon>
        <taxon>Bugulidae</taxon>
        <taxon>Bugula</taxon>
    </lineage>
</organism>
<evidence type="ECO:0000256" key="6">
    <source>
        <dbReference type="ARBA" id="ARBA00024481"/>
    </source>
</evidence>
<dbReference type="Gene3D" id="3.30.360.20">
    <property type="entry name" value="RNA 3'-terminal phosphate cyclase, insert domain"/>
    <property type="match status" value="1"/>
</dbReference>
<dbReference type="InterPro" id="IPR020719">
    <property type="entry name" value="RNA3'_term_phos_cycl-like_CS"/>
</dbReference>
<keyword evidence="12" id="KW-1185">Reference proteome</keyword>
<keyword evidence="4" id="KW-0436">Ligase</keyword>
<dbReference type="PROSITE" id="PS01287">
    <property type="entry name" value="RTC"/>
    <property type="match status" value="1"/>
</dbReference>
<evidence type="ECO:0000256" key="3">
    <source>
        <dbReference type="ARBA" id="ARBA00021428"/>
    </source>
</evidence>
<dbReference type="InterPro" id="IPR000228">
    <property type="entry name" value="RNA3'_term_phos_cyc"/>
</dbReference>
<evidence type="ECO:0000256" key="8">
    <source>
        <dbReference type="ARBA" id="ARBA00045867"/>
    </source>
</evidence>
<evidence type="ECO:0000256" key="1">
    <source>
        <dbReference type="ARBA" id="ARBA00009206"/>
    </source>
</evidence>
<dbReference type="SUPFAM" id="SSF55205">
    <property type="entry name" value="EPT/RTPC-like"/>
    <property type="match status" value="2"/>
</dbReference>
<reference evidence="11" key="1">
    <citation type="submission" date="2020-06" db="EMBL/GenBank/DDBJ databases">
        <title>Draft genome of Bugula neritina, a colonial animal packing powerful symbionts and potential medicines.</title>
        <authorList>
            <person name="Rayko M."/>
        </authorList>
    </citation>
    <scope>NUCLEOTIDE SEQUENCE [LARGE SCALE GENOMIC DNA]</scope>
    <source>
        <strain evidence="11">Kwan_BN1</strain>
    </source>
</reference>
<proteinExistence type="inferred from homology"/>
<dbReference type="Pfam" id="PF01137">
    <property type="entry name" value="RTC"/>
    <property type="match status" value="1"/>
</dbReference>
<comment type="catalytic activity">
    <reaction evidence="6">
        <text>a 3'-end 3'-phospho-ribonucleotide-RNA + ATP = a 3'-end 2',3'-cyclophospho-ribonucleotide-RNA + AMP + diphosphate</text>
        <dbReference type="Rhea" id="RHEA:23976"/>
        <dbReference type="Rhea" id="RHEA-COMP:10463"/>
        <dbReference type="Rhea" id="RHEA-COMP:10464"/>
        <dbReference type="ChEBI" id="CHEBI:30616"/>
        <dbReference type="ChEBI" id="CHEBI:33019"/>
        <dbReference type="ChEBI" id="CHEBI:83062"/>
        <dbReference type="ChEBI" id="CHEBI:83064"/>
        <dbReference type="ChEBI" id="CHEBI:456215"/>
        <dbReference type="EC" id="6.5.1.4"/>
    </reaction>
</comment>
<dbReference type="SUPFAM" id="SSF52913">
    <property type="entry name" value="RNA 3'-terminal phosphate cyclase, RPTC, insert domain"/>
    <property type="match status" value="1"/>
</dbReference>
<sequence>MGISAQCQLIKRGFYPKGGGQVRVCIQPVKHLQPITLLKRGEISGIQGVAYTAGQVPLRVAQRMAQQAERTLQKELKLRIPINIESRYLSASEAMATGCGIFLTANTTTDCVFGGTGFGRKGKPAEEVANDAANELIKAVKELGCVDEHLQDQLIIFMALAKGLSRVRCGPLTMHTETAIDIAQKLCQVNFETAQQEDGTVIVSCNGIGKENANI</sequence>
<dbReference type="PANTHER" id="PTHR11096">
    <property type="entry name" value="RNA 3' TERMINAL PHOSPHATE CYCLASE"/>
    <property type="match status" value="1"/>
</dbReference>
<dbReference type="GO" id="GO:0000166">
    <property type="term" value="F:nucleotide binding"/>
    <property type="evidence" value="ECO:0007669"/>
    <property type="project" value="UniProtKB-KW"/>
</dbReference>